<feature type="domain" description="LpxI C-terminal" evidence="1">
    <location>
        <begin position="151"/>
        <end position="287"/>
    </location>
</feature>
<accession>A0A6B0TPJ0</accession>
<dbReference type="PANTHER" id="PTHR39962:SF1">
    <property type="entry name" value="LPXI FAMILY PROTEIN"/>
    <property type="match status" value="1"/>
</dbReference>
<comment type="caution">
    <text evidence="3">The sequence shown here is derived from an EMBL/GenBank/DDBJ whole genome shotgun (WGS) entry which is preliminary data.</text>
</comment>
<dbReference type="EC" id="3.6.1.54" evidence="3"/>
<dbReference type="Gene3D" id="3.40.140.80">
    <property type="match status" value="1"/>
</dbReference>
<evidence type="ECO:0000313" key="4">
    <source>
        <dbReference type="Proteomes" id="UP000436016"/>
    </source>
</evidence>
<dbReference type="PANTHER" id="PTHR39962">
    <property type="entry name" value="BLL4848 PROTEIN"/>
    <property type="match status" value="1"/>
</dbReference>
<evidence type="ECO:0000313" key="3">
    <source>
        <dbReference type="EMBL" id="MXU65826.1"/>
    </source>
</evidence>
<evidence type="ECO:0000259" key="2">
    <source>
        <dbReference type="Pfam" id="PF17930"/>
    </source>
</evidence>
<dbReference type="Proteomes" id="UP000436016">
    <property type="component" value="Unassembled WGS sequence"/>
</dbReference>
<reference evidence="3 4" key="1">
    <citation type="submission" date="2019-12" db="EMBL/GenBank/DDBJ databases">
        <title>Strain KN286 was isolated from seawater, which was collected from Caroline Seamount in the tropical western Pacific.</title>
        <authorList>
            <person name="Wang Q."/>
        </authorList>
    </citation>
    <scope>NUCLEOTIDE SEQUENCE [LARGE SCALE GENOMIC DNA]</scope>
    <source>
        <strain evidence="3 4">KN286</strain>
    </source>
</reference>
<gene>
    <name evidence="3" type="primary">lpxI</name>
    <name evidence="3" type="ORF">GSH16_10225</name>
</gene>
<feature type="domain" description="LpxI N-terminal" evidence="2">
    <location>
        <begin position="19"/>
        <end position="147"/>
    </location>
</feature>
<dbReference type="InterPro" id="IPR043167">
    <property type="entry name" value="LpxI_C_sf"/>
</dbReference>
<keyword evidence="4" id="KW-1185">Reference proteome</keyword>
<evidence type="ECO:0000259" key="1">
    <source>
        <dbReference type="Pfam" id="PF06230"/>
    </source>
</evidence>
<sequence length="295" mass="31021">MADQSDAPTFPPPELFGGLGIISGAGVLPRMVAEECRRQGLNYRVVTFEGIEVDWAGEHPTIHAVFEKAGRLFADLKKAGCTAVSFAGGMVRPKLNPLRFDMKGVKLAATVLPALKKGDDETLRAIAGIFEAEGMKVIAPHAMLANLIAREGVYTQAKPGPDDRSDAARAAQIVAALGEVDVGQGAVVAQGICLATESIQGTDQMLDFVAKTGARFRPDPKGSRGVLLKAPKQGQDWRVDLPAIGPDTMTHAATAGLAGVVVQADSVLILGLDETVAEADRHGLFLWARPADPSP</sequence>
<name>A0A6B0TPJ0_9RHOB</name>
<dbReference type="InterPro" id="IPR041255">
    <property type="entry name" value="LpxI_N"/>
</dbReference>
<dbReference type="InterPro" id="IPR010415">
    <property type="entry name" value="LpxI_C"/>
</dbReference>
<dbReference type="EMBL" id="WUWG01000003">
    <property type="protein sequence ID" value="MXU65826.1"/>
    <property type="molecule type" value="Genomic_DNA"/>
</dbReference>
<dbReference type="InterPro" id="IPR053174">
    <property type="entry name" value="LpxI"/>
</dbReference>
<dbReference type="GO" id="GO:0016787">
    <property type="term" value="F:hydrolase activity"/>
    <property type="evidence" value="ECO:0007669"/>
    <property type="project" value="UniProtKB-KW"/>
</dbReference>
<dbReference type="AlphaFoldDB" id="A0A6B0TPJ0"/>
<dbReference type="RefSeq" id="WP_160854649.1">
    <property type="nucleotide sequence ID" value="NZ_WUWG01000003.1"/>
</dbReference>
<proteinExistence type="predicted"/>
<dbReference type="Pfam" id="PF06230">
    <property type="entry name" value="LpxI_C"/>
    <property type="match status" value="1"/>
</dbReference>
<dbReference type="Gene3D" id="3.40.50.20">
    <property type="match status" value="1"/>
</dbReference>
<organism evidence="3 4">
    <name type="scientific">Oceanomicrobium pacificus</name>
    <dbReference type="NCBI Taxonomy" id="2692916"/>
    <lineage>
        <taxon>Bacteria</taxon>
        <taxon>Pseudomonadati</taxon>
        <taxon>Pseudomonadota</taxon>
        <taxon>Alphaproteobacteria</taxon>
        <taxon>Rhodobacterales</taxon>
        <taxon>Paracoccaceae</taxon>
        <taxon>Oceanomicrobium</taxon>
    </lineage>
</organism>
<protein>
    <submittedName>
        <fullName evidence="3">UDP-2,3-diacylglucosamine diphosphatase LpxI</fullName>
        <ecNumber evidence="3">3.6.1.54</ecNumber>
    </submittedName>
</protein>
<dbReference type="Pfam" id="PF17930">
    <property type="entry name" value="LpxI_N"/>
    <property type="match status" value="1"/>
</dbReference>
<keyword evidence="3" id="KW-0378">Hydrolase</keyword>